<dbReference type="InterPro" id="IPR036682">
    <property type="entry name" value="OS_D_A10/PebIII_sf"/>
</dbReference>
<dbReference type="Proteomes" id="UP000791440">
    <property type="component" value="Unassembled WGS sequence"/>
</dbReference>
<dbReference type="Pfam" id="PF03392">
    <property type="entry name" value="OS-D"/>
    <property type="match status" value="1"/>
</dbReference>
<feature type="signal peptide" evidence="1">
    <location>
        <begin position="1"/>
        <end position="15"/>
    </location>
</feature>
<sequence>MKFVIALAVLAVVAARPGEFYDDKYDNFNVDEVIENKRLLKAYTLCFLDEGKCTPEGQDIKKWIPDGTTSSCSKCTEKQKPMVAKFIRAMIAQLPDEWGRLNKKVDPEQKYQDTLKEFLEKHAPK</sequence>
<dbReference type="EMBL" id="JH668523">
    <property type="protein sequence ID" value="KAG6456768.1"/>
    <property type="molecule type" value="Genomic_DNA"/>
</dbReference>
<proteinExistence type="predicted"/>
<feature type="chain" id="PRO_5038276844" evidence="1">
    <location>
        <begin position="16"/>
        <end position="125"/>
    </location>
</feature>
<dbReference type="EMBL" id="JH668523">
    <property type="protein sequence ID" value="KAG6456770.1"/>
    <property type="molecule type" value="Genomic_DNA"/>
</dbReference>
<evidence type="ECO:0000256" key="1">
    <source>
        <dbReference type="SAM" id="SignalP"/>
    </source>
</evidence>
<keyword evidence="1" id="KW-0732">Signal</keyword>
<comment type="caution">
    <text evidence="2">The sequence shown here is derived from an EMBL/GenBank/DDBJ whole genome shotgun (WGS) entry which is preliminary data.</text>
</comment>
<dbReference type="AlphaFoldDB" id="A0A922CSZ9"/>
<evidence type="ECO:0000313" key="2">
    <source>
        <dbReference type="EMBL" id="KAG6456768.1"/>
    </source>
</evidence>
<gene>
    <name evidence="2" type="ORF">O3G_MSEX009946</name>
</gene>
<evidence type="ECO:0000313" key="3">
    <source>
        <dbReference type="Proteomes" id="UP000791440"/>
    </source>
</evidence>
<dbReference type="InterPro" id="IPR005055">
    <property type="entry name" value="A10/PebIII"/>
</dbReference>
<dbReference type="EMBL" id="JH668523">
    <property type="protein sequence ID" value="KAG6456769.1"/>
    <property type="molecule type" value="Genomic_DNA"/>
</dbReference>
<reference evidence="2" key="2">
    <citation type="submission" date="2020-12" db="EMBL/GenBank/DDBJ databases">
        <authorList>
            <person name="Kanost M."/>
        </authorList>
    </citation>
    <scope>NUCLEOTIDE SEQUENCE</scope>
</reference>
<keyword evidence="3" id="KW-1185">Reference proteome</keyword>
<accession>A0A922CSZ9</accession>
<name>A0A922CSZ9_MANSE</name>
<dbReference type="PANTHER" id="PTHR11257:SF12">
    <property type="entry name" value="EJACULATORY BULB-SPECIFIC PROTEIN 3-RELATED"/>
    <property type="match status" value="1"/>
</dbReference>
<protein>
    <submittedName>
        <fullName evidence="2">Uncharacterized protein</fullName>
    </submittedName>
</protein>
<dbReference type="PANTHER" id="PTHR11257">
    <property type="entry name" value="CHEMOSENSORY PROTEIN-RELATED"/>
    <property type="match status" value="1"/>
</dbReference>
<reference evidence="2" key="1">
    <citation type="journal article" date="2016" name="Insect Biochem. Mol. Biol.">
        <title>Multifaceted biological insights from a draft genome sequence of the tobacco hornworm moth, Manduca sexta.</title>
        <authorList>
            <person name="Kanost M.R."/>
            <person name="Arrese E.L."/>
            <person name="Cao X."/>
            <person name="Chen Y.R."/>
            <person name="Chellapilla S."/>
            <person name="Goldsmith M.R."/>
            <person name="Grosse-Wilde E."/>
            <person name="Heckel D.G."/>
            <person name="Herndon N."/>
            <person name="Jiang H."/>
            <person name="Papanicolaou A."/>
            <person name="Qu J."/>
            <person name="Soulages J.L."/>
            <person name="Vogel H."/>
            <person name="Walters J."/>
            <person name="Waterhouse R.M."/>
            <person name="Ahn S.J."/>
            <person name="Almeida F.C."/>
            <person name="An C."/>
            <person name="Aqrawi P."/>
            <person name="Bretschneider A."/>
            <person name="Bryant W.B."/>
            <person name="Bucks S."/>
            <person name="Chao H."/>
            <person name="Chevignon G."/>
            <person name="Christen J.M."/>
            <person name="Clarke D.F."/>
            <person name="Dittmer N.T."/>
            <person name="Ferguson L.C.F."/>
            <person name="Garavelou S."/>
            <person name="Gordon K.H.J."/>
            <person name="Gunaratna R.T."/>
            <person name="Han Y."/>
            <person name="Hauser F."/>
            <person name="He Y."/>
            <person name="Heidel-Fischer H."/>
            <person name="Hirsh A."/>
            <person name="Hu Y."/>
            <person name="Jiang H."/>
            <person name="Kalra D."/>
            <person name="Klinner C."/>
            <person name="Konig C."/>
            <person name="Kovar C."/>
            <person name="Kroll A.R."/>
            <person name="Kuwar S.S."/>
            <person name="Lee S.L."/>
            <person name="Lehman R."/>
            <person name="Li K."/>
            <person name="Li Z."/>
            <person name="Liang H."/>
            <person name="Lovelace S."/>
            <person name="Lu Z."/>
            <person name="Mansfield J.H."/>
            <person name="McCulloch K.J."/>
            <person name="Mathew T."/>
            <person name="Morton B."/>
            <person name="Muzny D.M."/>
            <person name="Neunemann D."/>
            <person name="Ongeri F."/>
            <person name="Pauchet Y."/>
            <person name="Pu L.L."/>
            <person name="Pyrousis I."/>
            <person name="Rao X.J."/>
            <person name="Redding A."/>
            <person name="Roesel C."/>
            <person name="Sanchez-Gracia A."/>
            <person name="Schaack S."/>
            <person name="Shukla A."/>
            <person name="Tetreau G."/>
            <person name="Wang Y."/>
            <person name="Xiong G.H."/>
            <person name="Traut W."/>
            <person name="Walsh T.K."/>
            <person name="Worley K.C."/>
            <person name="Wu D."/>
            <person name="Wu W."/>
            <person name="Wu Y.Q."/>
            <person name="Zhang X."/>
            <person name="Zou Z."/>
            <person name="Zucker H."/>
            <person name="Briscoe A.D."/>
            <person name="Burmester T."/>
            <person name="Clem R.J."/>
            <person name="Feyereisen R."/>
            <person name="Grimmelikhuijzen C.J.P."/>
            <person name="Hamodrakas S.J."/>
            <person name="Hansson B.S."/>
            <person name="Huguet E."/>
            <person name="Jermiin L.S."/>
            <person name="Lan Q."/>
            <person name="Lehman H.K."/>
            <person name="Lorenzen M."/>
            <person name="Merzendorfer H."/>
            <person name="Michalopoulos I."/>
            <person name="Morton D.B."/>
            <person name="Muthukrishnan S."/>
            <person name="Oakeshott J.G."/>
            <person name="Palmer W."/>
            <person name="Park Y."/>
            <person name="Passarelli A.L."/>
            <person name="Rozas J."/>
            <person name="Schwartz L.M."/>
            <person name="Smith W."/>
            <person name="Southgate A."/>
            <person name="Vilcinskas A."/>
            <person name="Vogt R."/>
            <person name="Wang P."/>
            <person name="Werren J."/>
            <person name="Yu X.Q."/>
            <person name="Zhou J.J."/>
            <person name="Brown S.J."/>
            <person name="Scherer S.E."/>
            <person name="Richards S."/>
            <person name="Blissard G.W."/>
        </authorList>
    </citation>
    <scope>NUCLEOTIDE SEQUENCE</scope>
</reference>
<organism evidence="2 3">
    <name type="scientific">Manduca sexta</name>
    <name type="common">Tobacco hawkmoth</name>
    <name type="synonym">Tobacco hornworm</name>
    <dbReference type="NCBI Taxonomy" id="7130"/>
    <lineage>
        <taxon>Eukaryota</taxon>
        <taxon>Metazoa</taxon>
        <taxon>Ecdysozoa</taxon>
        <taxon>Arthropoda</taxon>
        <taxon>Hexapoda</taxon>
        <taxon>Insecta</taxon>
        <taxon>Pterygota</taxon>
        <taxon>Neoptera</taxon>
        <taxon>Endopterygota</taxon>
        <taxon>Lepidoptera</taxon>
        <taxon>Glossata</taxon>
        <taxon>Ditrysia</taxon>
        <taxon>Bombycoidea</taxon>
        <taxon>Sphingidae</taxon>
        <taxon>Sphinginae</taxon>
        <taxon>Sphingini</taxon>
        <taxon>Manduca</taxon>
    </lineage>
</organism>
<dbReference type="OrthoDB" id="6344725at2759"/>
<dbReference type="SUPFAM" id="SSF100910">
    <property type="entry name" value="Chemosensory protein Csp2"/>
    <property type="match status" value="1"/>
</dbReference>
<dbReference type="Gene3D" id="1.10.2080.10">
    <property type="entry name" value="Insect odorant-binding protein A10/Ejaculatory bulb-specific protein 3"/>
    <property type="match status" value="1"/>
</dbReference>